<dbReference type="InterPro" id="IPR027417">
    <property type="entry name" value="P-loop_NTPase"/>
</dbReference>
<dbReference type="PATRIC" id="fig|47500.8.peg.2121"/>
<comment type="similarity">
    <text evidence="1">Belongs to the ABC transporter superfamily.</text>
</comment>
<evidence type="ECO:0000313" key="7">
    <source>
        <dbReference type="EMBL" id="SDJ24297.1"/>
    </source>
</evidence>
<dbReference type="STRING" id="47500.AF333_27830"/>
<dbReference type="EMBL" id="FNED01000014">
    <property type="protein sequence ID" value="SDJ24297.1"/>
    <property type="molecule type" value="Genomic_DNA"/>
</dbReference>
<dbReference type="RefSeq" id="WP_043064367.1">
    <property type="nucleotide sequence ID" value="NZ_BJOA01000064.1"/>
</dbReference>
<evidence type="ECO:0000256" key="3">
    <source>
        <dbReference type="ARBA" id="ARBA00022741"/>
    </source>
</evidence>
<dbReference type="OrthoDB" id="9804819at2"/>
<dbReference type="PANTHER" id="PTHR43335:SF4">
    <property type="entry name" value="ABC TRANSPORTER, ATP-BINDING PROTEIN"/>
    <property type="match status" value="1"/>
</dbReference>
<evidence type="ECO:0000256" key="2">
    <source>
        <dbReference type="ARBA" id="ARBA00022448"/>
    </source>
</evidence>
<keyword evidence="3" id="KW-0547">Nucleotide-binding</keyword>
<evidence type="ECO:0000313" key="8">
    <source>
        <dbReference type="Proteomes" id="UP000037269"/>
    </source>
</evidence>
<dbReference type="Proteomes" id="UP000037269">
    <property type="component" value="Unassembled WGS sequence"/>
</dbReference>
<dbReference type="GO" id="GO:0016887">
    <property type="term" value="F:ATP hydrolysis activity"/>
    <property type="evidence" value="ECO:0007669"/>
    <property type="project" value="InterPro"/>
</dbReference>
<protein>
    <submittedName>
        <fullName evidence="7">ABC-2 type transport system ATP-binding protein</fullName>
    </submittedName>
    <submittedName>
        <fullName evidence="6">Bacitracin ABC transporter ATP-binding protein</fullName>
    </submittedName>
</protein>
<keyword evidence="8" id="KW-1185">Reference proteome</keyword>
<accession>A0A0D1YHW4</accession>
<evidence type="ECO:0000256" key="1">
    <source>
        <dbReference type="ARBA" id="ARBA00005417"/>
    </source>
</evidence>
<evidence type="ECO:0000259" key="5">
    <source>
        <dbReference type="PROSITE" id="PS50893"/>
    </source>
</evidence>
<dbReference type="PANTHER" id="PTHR43335">
    <property type="entry name" value="ABC TRANSPORTER, ATP-BINDING PROTEIN"/>
    <property type="match status" value="1"/>
</dbReference>
<organism evidence="6 8">
    <name type="scientific">Aneurinibacillus migulanus</name>
    <name type="common">Bacillus migulanus</name>
    <dbReference type="NCBI Taxonomy" id="47500"/>
    <lineage>
        <taxon>Bacteria</taxon>
        <taxon>Bacillati</taxon>
        <taxon>Bacillota</taxon>
        <taxon>Bacilli</taxon>
        <taxon>Bacillales</taxon>
        <taxon>Paenibacillaceae</taxon>
        <taxon>Aneurinibacillus group</taxon>
        <taxon>Aneurinibacillus</taxon>
    </lineage>
</organism>
<dbReference type="EMBL" id="LGUG01000009">
    <property type="protein sequence ID" value="KON90837.1"/>
    <property type="molecule type" value="Genomic_DNA"/>
</dbReference>
<dbReference type="Proteomes" id="UP000182836">
    <property type="component" value="Unassembled WGS sequence"/>
</dbReference>
<keyword evidence="2" id="KW-0813">Transport</keyword>
<dbReference type="PROSITE" id="PS00211">
    <property type="entry name" value="ABC_TRANSPORTER_1"/>
    <property type="match status" value="1"/>
</dbReference>
<evidence type="ECO:0000313" key="9">
    <source>
        <dbReference type="Proteomes" id="UP000182836"/>
    </source>
</evidence>
<feature type="domain" description="ABC transporter" evidence="5">
    <location>
        <begin position="6"/>
        <end position="233"/>
    </location>
</feature>
<keyword evidence="4 6" id="KW-0067">ATP-binding</keyword>
<dbReference type="SMART" id="SM00382">
    <property type="entry name" value="AAA"/>
    <property type="match status" value="1"/>
</dbReference>
<dbReference type="PROSITE" id="PS50893">
    <property type="entry name" value="ABC_TRANSPORTER_2"/>
    <property type="match status" value="1"/>
</dbReference>
<dbReference type="AlphaFoldDB" id="A0A0D1YHW4"/>
<dbReference type="GO" id="GO:0005524">
    <property type="term" value="F:ATP binding"/>
    <property type="evidence" value="ECO:0007669"/>
    <property type="project" value="UniProtKB-KW"/>
</dbReference>
<dbReference type="InterPro" id="IPR003593">
    <property type="entry name" value="AAA+_ATPase"/>
</dbReference>
<dbReference type="CDD" id="cd03268">
    <property type="entry name" value="ABC_BcrA_bacitracin_resist"/>
    <property type="match status" value="1"/>
</dbReference>
<dbReference type="InterPro" id="IPR017871">
    <property type="entry name" value="ABC_transporter-like_CS"/>
</dbReference>
<dbReference type="InterPro" id="IPR003439">
    <property type="entry name" value="ABC_transporter-like_ATP-bd"/>
</dbReference>
<dbReference type="InterPro" id="IPR025302">
    <property type="entry name" value="DrrA1/2-like_C"/>
</dbReference>
<proteinExistence type="inferred from homology"/>
<dbReference type="SUPFAM" id="SSF52540">
    <property type="entry name" value="P-loop containing nucleoside triphosphate hydrolases"/>
    <property type="match status" value="1"/>
</dbReference>
<evidence type="ECO:0000313" key="6">
    <source>
        <dbReference type="EMBL" id="KON90837.1"/>
    </source>
</evidence>
<sequence length="303" mass="34349">MTAFVIETNNLTKTFKEFKPVDALSLQVKKGEVYGFLGPNGAGKTTTIRMLLGLVRPTKGEVRIFGKPLERYRLEIARKVGSMVETPSYYGHLTGYENLEITRKLLDADRKDIDQALEIVRLTEWRNKKVKTYSLGMKQRLGIAQALIGRPEMLILDEPTNGLDPAGIHEIRDLIVTLPEQMNMTVLVSSHILQEVERIADRVGIINRGKLLFQGELAELQNRSRAKIYVEADRPDEAARMLFNAGYRIEKKEGALYIDADKSQAAEINRSLILNGYDVSHISEERKTLEDIFLEMTREAQSV</sequence>
<reference evidence="6 8" key="1">
    <citation type="submission" date="2015-07" db="EMBL/GenBank/DDBJ databases">
        <title>Fjat-14205 dsm 2895.</title>
        <authorList>
            <person name="Liu B."/>
            <person name="Wang J."/>
            <person name="Zhu Y."/>
            <person name="Liu G."/>
            <person name="Chen Q."/>
            <person name="Chen Z."/>
            <person name="Lan J."/>
            <person name="Che J."/>
            <person name="Ge C."/>
            <person name="Shi H."/>
            <person name="Pan Z."/>
            <person name="Liu X."/>
        </authorList>
    </citation>
    <scope>NUCLEOTIDE SEQUENCE [LARGE SCALE GENOMIC DNA]</scope>
    <source>
        <strain evidence="6 8">DSM 2895</strain>
    </source>
</reference>
<reference evidence="7 9" key="2">
    <citation type="submission" date="2016-10" db="EMBL/GenBank/DDBJ databases">
        <authorList>
            <person name="de Groot N.N."/>
        </authorList>
    </citation>
    <scope>NUCLEOTIDE SEQUENCE [LARGE SCALE GENOMIC DNA]</scope>
    <source>
        <strain evidence="7 9">DSM 2895</strain>
    </source>
</reference>
<dbReference type="Pfam" id="PF00005">
    <property type="entry name" value="ABC_tran"/>
    <property type="match status" value="1"/>
</dbReference>
<evidence type="ECO:0000256" key="4">
    <source>
        <dbReference type="ARBA" id="ARBA00022840"/>
    </source>
</evidence>
<dbReference type="GeneID" id="42308941"/>
<gene>
    <name evidence="6" type="ORF">AF333_27830</name>
    <name evidence="7" type="ORF">SAMN04487909_11458</name>
</gene>
<dbReference type="Pfam" id="PF13732">
    <property type="entry name" value="DrrA1-3_C"/>
    <property type="match status" value="1"/>
</dbReference>
<name>A0A0D1YHW4_ANEMI</name>
<dbReference type="Gene3D" id="3.40.50.300">
    <property type="entry name" value="P-loop containing nucleotide triphosphate hydrolases"/>
    <property type="match status" value="1"/>
</dbReference>